<reference evidence="2 3" key="1">
    <citation type="journal article" date="2013" name="Nature">
        <title>Insights into bilaterian evolution from three spiralian genomes.</title>
        <authorList>
            <person name="Simakov O."/>
            <person name="Marletaz F."/>
            <person name="Cho S.J."/>
            <person name="Edsinger-Gonzales E."/>
            <person name="Havlak P."/>
            <person name="Hellsten U."/>
            <person name="Kuo D.H."/>
            <person name="Larsson T."/>
            <person name="Lv J."/>
            <person name="Arendt D."/>
            <person name="Savage R."/>
            <person name="Osoegawa K."/>
            <person name="de Jong P."/>
            <person name="Grimwood J."/>
            <person name="Chapman J.A."/>
            <person name="Shapiro H."/>
            <person name="Aerts A."/>
            <person name="Otillar R.P."/>
            <person name="Terry A.Y."/>
            <person name="Boore J.L."/>
            <person name="Grigoriev I.V."/>
            <person name="Lindberg D.R."/>
            <person name="Seaver E.C."/>
            <person name="Weisblat D.A."/>
            <person name="Putnam N.H."/>
            <person name="Rokhsar D.S."/>
        </authorList>
    </citation>
    <scope>NUCLEOTIDE SEQUENCE [LARGE SCALE GENOMIC DNA]</scope>
</reference>
<dbReference type="PROSITE" id="PS50041">
    <property type="entry name" value="C_TYPE_LECTIN_2"/>
    <property type="match status" value="1"/>
</dbReference>
<evidence type="ECO:0000313" key="2">
    <source>
        <dbReference type="EMBL" id="ESO90430.1"/>
    </source>
</evidence>
<dbReference type="Proteomes" id="UP000030746">
    <property type="component" value="Unassembled WGS sequence"/>
</dbReference>
<dbReference type="InterPro" id="IPR001304">
    <property type="entry name" value="C-type_lectin-like"/>
</dbReference>
<evidence type="ECO:0000313" key="3">
    <source>
        <dbReference type="Proteomes" id="UP000030746"/>
    </source>
</evidence>
<dbReference type="Gene3D" id="3.10.100.10">
    <property type="entry name" value="Mannose-Binding Protein A, subunit A"/>
    <property type="match status" value="1"/>
</dbReference>
<sequence length="168" mass="18947">MAVVQDGLCYCLNPRPNIFNQLRTPATVFALSRESVCRYKGYEILTKLGICIKYSNISVRWDDARGLCNQDGGYLINLNTAAKATAILNMSLAYNVDLIHIGGYMSIFTTWYNWTRGGVIDGQFWAASEPSPLVLKEYCMAMYKKDDILEFGNLGCSLKRPYLCELLL</sequence>
<dbReference type="KEGG" id="lgi:LOTGIDRAFT_164012"/>
<accession>V4A613</accession>
<organism evidence="2 3">
    <name type="scientific">Lottia gigantea</name>
    <name type="common">Giant owl limpet</name>
    <dbReference type="NCBI Taxonomy" id="225164"/>
    <lineage>
        <taxon>Eukaryota</taxon>
        <taxon>Metazoa</taxon>
        <taxon>Spiralia</taxon>
        <taxon>Lophotrochozoa</taxon>
        <taxon>Mollusca</taxon>
        <taxon>Gastropoda</taxon>
        <taxon>Patellogastropoda</taxon>
        <taxon>Lottioidea</taxon>
        <taxon>Lottiidae</taxon>
        <taxon>Lottia</taxon>
    </lineage>
</organism>
<feature type="domain" description="C-type lectin" evidence="1">
    <location>
        <begin position="47"/>
        <end position="165"/>
    </location>
</feature>
<dbReference type="EMBL" id="KB202408">
    <property type="protein sequence ID" value="ESO90430.1"/>
    <property type="molecule type" value="Genomic_DNA"/>
</dbReference>
<dbReference type="CTD" id="20239595"/>
<dbReference type="HOGENOM" id="CLU_049894_10_2_1"/>
<dbReference type="SMART" id="SM00034">
    <property type="entry name" value="CLECT"/>
    <property type="match status" value="1"/>
</dbReference>
<gene>
    <name evidence="2" type="ORF">LOTGIDRAFT_164012</name>
</gene>
<dbReference type="CDD" id="cd00037">
    <property type="entry name" value="CLECT"/>
    <property type="match status" value="1"/>
</dbReference>
<proteinExistence type="predicted"/>
<dbReference type="GeneID" id="20239595"/>
<dbReference type="AlphaFoldDB" id="V4A613"/>
<protein>
    <recommendedName>
        <fullName evidence="1">C-type lectin domain-containing protein</fullName>
    </recommendedName>
</protein>
<name>V4A613_LOTGI</name>
<dbReference type="RefSeq" id="XP_009058758.1">
    <property type="nucleotide sequence ID" value="XM_009060510.1"/>
</dbReference>
<evidence type="ECO:0000259" key="1">
    <source>
        <dbReference type="PROSITE" id="PS50041"/>
    </source>
</evidence>
<dbReference type="OrthoDB" id="6161633at2759"/>
<dbReference type="InterPro" id="IPR016187">
    <property type="entry name" value="CTDL_fold"/>
</dbReference>
<dbReference type="OMA" id="CIFFSEN"/>
<dbReference type="Pfam" id="PF00059">
    <property type="entry name" value="Lectin_C"/>
    <property type="match status" value="1"/>
</dbReference>
<keyword evidence="3" id="KW-1185">Reference proteome</keyword>
<dbReference type="InterPro" id="IPR016186">
    <property type="entry name" value="C-type_lectin-like/link_sf"/>
</dbReference>
<dbReference type="SUPFAM" id="SSF56436">
    <property type="entry name" value="C-type lectin-like"/>
    <property type="match status" value="1"/>
</dbReference>